<keyword evidence="10" id="KW-0243">Dynein</keyword>
<dbReference type="GO" id="GO:0035735">
    <property type="term" value="P:intraciliary transport involved in cilium assembly"/>
    <property type="evidence" value="ECO:0007669"/>
    <property type="project" value="InterPro"/>
</dbReference>
<dbReference type="GO" id="GO:0005813">
    <property type="term" value="C:centrosome"/>
    <property type="evidence" value="ECO:0007669"/>
    <property type="project" value="UniProtKB-SubCell"/>
</dbReference>
<dbReference type="PANTHER" id="PTHR13236:SF0">
    <property type="entry name" value="CYTOPLASMIC DYNEIN 2 LIGHT INTERMEDIATE CHAIN 1"/>
    <property type="match status" value="1"/>
</dbReference>
<dbReference type="Pfam" id="PF05783">
    <property type="entry name" value="DLIC"/>
    <property type="match status" value="1"/>
</dbReference>
<evidence type="ECO:0000313" key="17">
    <source>
        <dbReference type="Proteomes" id="UP000481153"/>
    </source>
</evidence>
<name>A0A6G0WEZ2_9STRA</name>
<sequence length="341" mass="37894">MESKDIFARLAAAEDKSSQQGETGDKDDSFLVVVGPKNSGKTSLVMYFLNPNKLDEPKPTAALDYVYARRAVPGSNRKAVAHIWELASSKKVLDLLKVPLSPERLPKSALMLVLDLSAPGEVVPSLVYWVNLIRKLLADTPSGFTTEQALAKYGSTHPDRREVSPIPLPLLIVGSKYDTFRDEDSVKRKGLVQAVRYIAHSIGATVVFTSVKDKALATQFRATLSAAVYSTEAKTTKEVEKGLFIPAGTDTFEEIGLPKGARPADLEDANWDKRMRLWTKAAAELYASNVKETADEEEKDEAEDKFPEPTIDALRKQKREELRRYKEKKTEKKPAKKEAKD</sequence>
<dbReference type="Proteomes" id="UP000481153">
    <property type="component" value="Unassembled WGS sequence"/>
</dbReference>
<evidence type="ECO:0000313" key="16">
    <source>
        <dbReference type="EMBL" id="KAF0725590.1"/>
    </source>
</evidence>
<feature type="region of interest" description="Disordered" evidence="15">
    <location>
        <begin position="291"/>
        <end position="341"/>
    </location>
</feature>
<keyword evidence="9" id="KW-0970">Cilium biogenesis/degradation</keyword>
<evidence type="ECO:0000256" key="6">
    <source>
        <dbReference type="ARBA" id="ARBA00022473"/>
    </source>
</evidence>
<protein>
    <recommendedName>
        <fullName evidence="5">Cytoplasmic dynein 2 light intermediate chain 1</fullName>
    </recommendedName>
</protein>
<comment type="subcellular location">
    <subcellularLocation>
        <location evidence="3">Cytoplasm</location>
        <location evidence="3">Cytoskeleton</location>
        <location evidence="3">Cilium axoneme</location>
    </subcellularLocation>
    <subcellularLocation>
        <location evidence="1">Cytoplasm</location>
        <location evidence="1">Cytoskeleton</location>
        <location evidence="1">Cilium basal body</location>
    </subcellularLocation>
    <subcellularLocation>
        <location evidence="2">Cytoplasm</location>
        <location evidence="2">Cytoskeleton</location>
        <location evidence="2">Microtubule organizing center</location>
        <location evidence="2">Centrosome</location>
    </subcellularLocation>
</comment>
<evidence type="ECO:0000256" key="10">
    <source>
        <dbReference type="ARBA" id="ARBA00023017"/>
    </source>
</evidence>
<dbReference type="InterPro" id="IPR022780">
    <property type="entry name" value="Dynein_light_int_chain"/>
</dbReference>
<dbReference type="GO" id="GO:0005874">
    <property type="term" value="C:microtubule"/>
    <property type="evidence" value="ECO:0007669"/>
    <property type="project" value="UniProtKB-KW"/>
</dbReference>
<keyword evidence="17" id="KW-1185">Reference proteome</keyword>
<keyword evidence="14" id="KW-0966">Cell projection</keyword>
<dbReference type="CDD" id="cd00882">
    <property type="entry name" value="Ras_like_GTPase"/>
    <property type="match status" value="1"/>
</dbReference>
<keyword evidence="11" id="KW-0969">Cilium</keyword>
<comment type="caution">
    <text evidence="16">The sequence shown here is derived from an EMBL/GenBank/DDBJ whole genome shotgun (WGS) entry which is preliminary data.</text>
</comment>
<evidence type="ECO:0000256" key="3">
    <source>
        <dbReference type="ARBA" id="ARBA00004430"/>
    </source>
</evidence>
<gene>
    <name evidence="16" type="ORF">Ae201684_015923</name>
</gene>
<dbReference type="EMBL" id="VJMJ01000237">
    <property type="protein sequence ID" value="KAF0725590.1"/>
    <property type="molecule type" value="Genomic_DNA"/>
</dbReference>
<dbReference type="GO" id="GO:0005930">
    <property type="term" value="C:axoneme"/>
    <property type="evidence" value="ECO:0007669"/>
    <property type="project" value="UniProtKB-SubCell"/>
</dbReference>
<evidence type="ECO:0000256" key="5">
    <source>
        <dbReference type="ARBA" id="ARBA00018863"/>
    </source>
</evidence>
<organism evidence="16 17">
    <name type="scientific">Aphanomyces euteiches</name>
    <dbReference type="NCBI Taxonomy" id="100861"/>
    <lineage>
        <taxon>Eukaryota</taxon>
        <taxon>Sar</taxon>
        <taxon>Stramenopiles</taxon>
        <taxon>Oomycota</taxon>
        <taxon>Saprolegniomycetes</taxon>
        <taxon>Saprolegniales</taxon>
        <taxon>Verrucalvaceae</taxon>
        <taxon>Aphanomyces</taxon>
    </lineage>
</organism>
<feature type="region of interest" description="Disordered" evidence="15">
    <location>
        <begin position="10"/>
        <end position="29"/>
    </location>
</feature>
<dbReference type="PANTHER" id="PTHR13236">
    <property type="entry name" value="DYNEIN 2 LIGHT INTERMEDIATE CHAIN, ISOFORM 2"/>
    <property type="match status" value="1"/>
</dbReference>
<evidence type="ECO:0000256" key="8">
    <source>
        <dbReference type="ARBA" id="ARBA00022701"/>
    </source>
</evidence>
<evidence type="ECO:0000256" key="9">
    <source>
        <dbReference type="ARBA" id="ARBA00022794"/>
    </source>
</evidence>
<evidence type="ECO:0000256" key="11">
    <source>
        <dbReference type="ARBA" id="ARBA00023069"/>
    </source>
</evidence>
<evidence type="ECO:0000256" key="12">
    <source>
        <dbReference type="ARBA" id="ARBA00023175"/>
    </source>
</evidence>
<dbReference type="Gene3D" id="3.40.50.300">
    <property type="entry name" value="P-loop containing nucleotide triphosphate hydrolases"/>
    <property type="match status" value="1"/>
</dbReference>
<comment type="similarity">
    <text evidence="4">Belongs to the dynein light intermediate chain family.</text>
</comment>
<evidence type="ECO:0000256" key="14">
    <source>
        <dbReference type="ARBA" id="ARBA00023273"/>
    </source>
</evidence>
<keyword evidence="13" id="KW-0206">Cytoskeleton</keyword>
<keyword evidence="8" id="KW-0493">Microtubule</keyword>
<evidence type="ECO:0000256" key="2">
    <source>
        <dbReference type="ARBA" id="ARBA00004300"/>
    </source>
</evidence>
<reference evidence="16 17" key="1">
    <citation type="submission" date="2019-07" db="EMBL/GenBank/DDBJ databases">
        <title>Genomics analysis of Aphanomyces spp. identifies a new class of oomycete effector associated with host adaptation.</title>
        <authorList>
            <person name="Gaulin E."/>
        </authorList>
    </citation>
    <scope>NUCLEOTIDE SEQUENCE [LARGE SCALE GENOMIC DNA]</scope>
    <source>
        <strain evidence="16 17">ATCC 201684</strain>
    </source>
</reference>
<accession>A0A6G0WEZ2</accession>
<dbReference type="SUPFAM" id="SSF52540">
    <property type="entry name" value="P-loop containing nucleoside triphosphate hydrolases"/>
    <property type="match status" value="1"/>
</dbReference>
<evidence type="ECO:0000256" key="1">
    <source>
        <dbReference type="ARBA" id="ARBA00004120"/>
    </source>
</evidence>
<dbReference type="AlphaFoldDB" id="A0A6G0WEZ2"/>
<proteinExistence type="inferred from homology"/>
<dbReference type="GO" id="GO:0036064">
    <property type="term" value="C:ciliary basal body"/>
    <property type="evidence" value="ECO:0007669"/>
    <property type="project" value="TreeGrafter"/>
</dbReference>
<evidence type="ECO:0000256" key="7">
    <source>
        <dbReference type="ARBA" id="ARBA00022490"/>
    </source>
</evidence>
<evidence type="ECO:0000256" key="15">
    <source>
        <dbReference type="SAM" id="MobiDB-lite"/>
    </source>
</evidence>
<feature type="compositionally biased region" description="Basic and acidic residues" evidence="15">
    <location>
        <begin position="302"/>
        <end position="341"/>
    </location>
</feature>
<dbReference type="InterPro" id="IPR040045">
    <property type="entry name" value="DYNC2LI1"/>
</dbReference>
<evidence type="ECO:0000256" key="13">
    <source>
        <dbReference type="ARBA" id="ARBA00023212"/>
    </source>
</evidence>
<dbReference type="GO" id="GO:0035721">
    <property type="term" value="P:intraciliary retrograde transport"/>
    <property type="evidence" value="ECO:0007669"/>
    <property type="project" value="InterPro"/>
</dbReference>
<keyword evidence="6" id="KW-0217">Developmental protein</keyword>
<dbReference type="VEuPathDB" id="FungiDB:AeMF1_005629"/>
<evidence type="ECO:0000256" key="4">
    <source>
        <dbReference type="ARBA" id="ARBA00006831"/>
    </source>
</evidence>
<dbReference type="GO" id="GO:0045504">
    <property type="term" value="F:dynein heavy chain binding"/>
    <property type="evidence" value="ECO:0007669"/>
    <property type="project" value="TreeGrafter"/>
</dbReference>
<dbReference type="InterPro" id="IPR027417">
    <property type="entry name" value="P-loop_NTPase"/>
</dbReference>
<dbReference type="GO" id="GO:0005868">
    <property type="term" value="C:cytoplasmic dynein complex"/>
    <property type="evidence" value="ECO:0007669"/>
    <property type="project" value="InterPro"/>
</dbReference>
<keyword evidence="7" id="KW-0963">Cytoplasm</keyword>
<keyword evidence="12" id="KW-0505">Motor protein</keyword>